<dbReference type="Proteomes" id="UP000199695">
    <property type="component" value="Unassembled WGS sequence"/>
</dbReference>
<dbReference type="AlphaFoldDB" id="A0A1H8AN17"/>
<dbReference type="Pfam" id="PF12973">
    <property type="entry name" value="Cupin_7"/>
    <property type="match status" value="1"/>
</dbReference>
<keyword evidence="3" id="KW-1185">Reference proteome</keyword>
<sequence length="117" mass="12904">MNKPYVIRKGDRDSIPMGCGVKMSYLRKTAGEYSILLQMEAGGQFPMHEHIGGEEVFVIDGQVQFGDVELSRGDYYYSPPGFSQAAQTKKGCTLLISSAKGLEANNVSEYRMPVNSE</sequence>
<proteinExistence type="predicted"/>
<dbReference type="Gene3D" id="2.60.120.10">
    <property type="entry name" value="Jelly Rolls"/>
    <property type="match status" value="1"/>
</dbReference>
<name>A0A1H8AN17_9BACL</name>
<dbReference type="RefSeq" id="WP_170839659.1">
    <property type="nucleotide sequence ID" value="NZ_FOCQ01000001.1"/>
</dbReference>
<dbReference type="InterPro" id="IPR011051">
    <property type="entry name" value="RmlC_Cupin_sf"/>
</dbReference>
<gene>
    <name evidence="2" type="ORF">SAMN05444955_101209</name>
</gene>
<protein>
    <submittedName>
        <fullName evidence="2">ChrR Cupin-like domain-containing protein</fullName>
    </submittedName>
</protein>
<reference evidence="2 3" key="1">
    <citation type="submission" date="2016-10" db="EMBL/GenBank/DDBJ databases">
        <authorList>
            <person name="de Groot N.N."/>
        </authorList>
    </citation>
    <scope>NUCLEOTIDE SEQUENCE [LARGE SCALE GENOMIC DNA]</scope>
    <source>
        <strain evidence="2 3">DSM 46701</strain>
    </source>
</reference>
<feature type="domain" description="ChrR-like cupin" evidence="1">
    <location>
        <begin position="6"/>
        <end position="97"/>
    </location>
</feature>
<evidence type="ECO:0000313" key="3">
    <source>
        <dbReference type="Proteomes" id="UP000199695"/>
    </source>
</evidence>
<dbReference type="STRING" id="1173111.SAMN05444955_101209"/>
<organism evidence="2 3">
    <name type="scientific">Lihuaxuella thermophila</name>
    <dbReference type="NCBI Taxonomy" id="1173111"/>
    <lineage>
        <taxon>Bacteria</taxon>
        <taxon>Bacillati</taxon>
        <taxon>Bacillota</taxon>
        <taxon>Bacilli</taxon>
        <taxon>Bacillales</taxon>
        <taxon>Thermoactinomycetaceae</taxon>
        <taxon>Lihuaxuella</taxon>
    </lineage>
</organism>
<accession>A0A1H8AN17</accession>
<evidence type="ECO:0000313" key="2">
    <source>
        <dbReference type="EMBL" id="SEM71218.1"/>
    </source>
</evidence>
<dbReference type="EMBL" id="FOCQ01000001">
    <property type="protein sequence ID" value="SEM71218.1"/>
    <property type="molecule type" value="Genomic_DNA"/>
</dbReference>
<evidence type="ECO:0000259" key="1">
    <source>
        <dbReference type="Pfam" id="PF12973"/>
    </source>
</evidence>
<dbReference type="InterPro" id="IPR025979">
    <property type="entry name" value="ChrR-like_cupin_dom"/>
</dbReference>
<dbReference type="SUPFAM" id="SSF51182">
    <property type="entry name" value="RmlC-like cupins"/>
    <property type="match status" value="1"/>
</dbReference>
<dbReference type="InterPro" id="IPR014710">
    <property type="entry name" value="RmlC-like_jellyroll"/>
</dbReference>